<keyword evidence="4 6" id="KW-1133">Transmembrane helix</keyword>
<reference evidence="7" key="1">
    <citation type="submission" date="2023-02" db="EMBL/GenBank/DDBJ databases">
        <title>Tahibacter soli sp. nov. isolated from soil.</title>
        <authorList>
            <person name="Baek J.H."/>
            <person name="Lee J.K."/>
            <person name="Choi D.G."/>
            <person name="Jeon C.O."/>
        </authorList>
    </citation>
    <scope>NUCLEOTIDE SEQUENCE</scope>
    <source>
        <strain evidence="7">BL</strain>
    </source>
</reference>
<feature type="transmembrane region" description="Helical" evidence="6">
    <location>
        <begin position="172"/>
        <end position="193"/>
    </location>
</feature>
<feature type="transmembrane region" description="Helical" evidence="6">
    <location>
        <begin position="327"/>
        <end position="354"/>
    </location>
</feature>
<dbReference type="PANTHER" id="PTHR21716:SF16">
    <property type="entry name" value="BLL1467 PROTEIN"/>
    <property type="match status" value="1"/>
</dbReference>
<dbReference type="GO" id="GO:0016020">
    <property type="term" value="C:membrane"/>
    <property type="evidence" value="ECO:0007669"/>
    <property type="project" value="UniProtKB-SubCell"/>
</dbReference>
<feature type="transmembrane region" description="Helical" evidence="6">
    <location>
        <begin position="38"/>
        <end position="57"/>
    </location>
</feature>
<evidence type="ECO:0000313" key="8">
    <source>
        <dbReference type="Proteomes" id="UP001139971"/>
    </source>
</evidence>
<evidence type="ECO:0000256" key="2">
    <source>
        <dbReference type="ARBA" id="ARBA00009773"/>
    </source>
</evidence>
<comment type="similarity">
    <text evidence="2">Belongs to the autoinducer-2 exporter (AI-2E) (TC 2.A.86) family.</text>
</comment>
<proteinExistence type="inferred from homology"/>
<evidence type="ECO:0000256" key="5">
    <source>
        <dbReference type="ARBA" id="ARBA00023136"/>
    </source>
</evidence>
<protein>
    <submittedName>
        <fullName evidence="7">AI-2E family transporter</fullName>
    </submittedName>
</protein>
<evidence type="ECO:0000313" key="7">
    <source>
        <dbReference type="EMBL" id="MDC8015106.1"/>
    </source>
</evidence>
<dbReference type="PANTHER" id="PTHR21716">
    <property type="entry name" value="TRANSMEMBRANE PROTEIN"/>
    <property type="match status" value="1"/>
</dbReference>
<feature type="transmembrane region" description="Helical" evidence="6">
    <location>
        <begin position="228"/>
        <end position="249"/>
    </location>
</feature>
<comment type="caution">
    <text evidence="7">The sequence shown here is derived from an EMBL/GenBank/DDBJ whole genome shotgun (WGS) entry which is preliminary data.</text>
</comment>
<feature type="transmembrane region" description="Helical" evidence="6">
    <location>
        <begin position="255"/>
        <end position="272"/>
    </location>
</feature>
<dbReference type="EMBL" id="JAOVZO020000020">
    <property type="protein sequence ID" value="MDC8015106.1"/>
    <property type="molecule type" value="Genomic_DNA"/>
</dbReference>
<organism evidence="7 8">
    <name type="scientific">Tahibacter soli</name>
    <dbReference type="NCBI Taxonomy" id="2983605"/>
    <lineage>
        <taxon>Bacteria</taxon>
        <taxon>Pseudomonadati</taxon>
        <taxon>Pseudomonadota</taxon>
        <taxon>Gammaproteobacteria</taxon>
        <taxon>Lysobacterales</taxon>
        <taxon>Rhodanobacteraceae</taxon>
        <taxon>Tahibacter</taxon>
    </lineage>
</organism>
<dbReference type="GO" id="GO:0055085">
    <property type="term" value="P:transmembrane transport"/>
    <property type="evidence" value="ECO:0007669"/>
    <property type="project" value="TreeGrafter"/>
</dbReference>
<dbReference type="InterPro" id="IPR002549">
    <property type="entry name" value="AI-2E-like"/>
</dbReference>
<evidence type="ECO:0000256" key="4">
    <source>
        <dbReference type="ARBA" id="ARBA00022989"/>
    </source>
</evidence>
<feature type="transmembrane region" description="Helical" evidence="6">
    <location>
        <begin position="63"/>
        <end position="82"/>
    </location>
</feature>
<comment type="subcellular location">
    <subcellularLocation>
        <location evidence="1">Membrane</location>
        <topology evidence="1">Multi-pass membrane protein</topology>
    </subcellularLocation>
</comment>
<evidence type="ECO:0000256" key="6">
    <source>
        <dbReference type="SAM" id="Phobius"/>
    </source>
</evidence>
<evidence type="ECO:0000256" key="1">
    <source>
        <dbReference type="ARBA" id="ARBA00004141"/>
    </source>
</evidence>
<accession>A0A9X3YRQ5</accession>
<dbReference type="Pfam" id="PF01594">
    <property type="entry name" value="AI-2E_transport"/>
    <property type="match status" value="1"/>
</dbReference>
<name>A0A9X3YRQ5_9GAMM</name>
<gene>
    <name evidence="7" type="ORF">OD750_021390</name>
</gene>
<sequence length="372" mass="40016">MSPRWWQATHWRLVDAEPDVPGDATQVTRRQQRQLASVRLILVWLCVLATFAALYLAKTVVVPVLFAGLVALSLNPIVAGLSRRWFPRALVAALVMIAGLSILALLVVWIAEPAQHWMERAPEAVRALAPKMRAVTQQIEAAGRATQTMIGARNATTPATPVLFDVWETVGAAPRLVLALFTVVLLVYFFLVYGESMLARAVEIAPSDEHKANAVDIARTIQRDMSRYLATAALINGAVGVGAGTIAYASGIGDPLLWGVLAAVLNFIPYVGPMSMTVLFVLIGLVTYANVGAAFVPAGLFALLAVIEGQFLSPLVLGRRLELNPVVILVWLIVLGGLWGAIGIVVAVPVLVALKIICQRVAGWRWFAQLVG</sequence>
<feature type="transmembrane region" description="Helical" evidence="6">
    <location>
        <begin position="89"/>
        <end position="111"/>
    </location>
</feature>
<feature type="transmembrane region" description="Helical" evidence="6">
    <location>
        <begin position="279"/>
        <end position="307"/>
    </location>
</feature>
<keyword evidence="5 6" id="KW-0472">Membrane</keyword>
<keyword evidence="3 6" id="KW-0812">Transmembrane</keyword>
<dbReference type="RefSeq" id="WP_263544129.1">
    <property type="nucleotide sequence ID" value="NZ_JAOVZO020000020.1"/>
</dbReference>
<dbReference type="AlphaFoldDB" id="A0A9X3YRQ5"/>
<keyword evidence="8" id="KW-1185">Reference proteome</keyword>
<dbReference type="Proteomes" id="UP001139971">
    <property type="component" value="Unassembled WGS sequence"/>
</dbReference>
<evidence type="ECO:0000256" key="3">
    <source>
        <dbReference type="ARBA" id="ARBA00022692"/>
    </source>
</evidence>